<feature type="compositionally biased region" description="Polar residues" evidence="1">
    <location>
        <begin position="692"/>
        <end position="704"/>
    </location>
</feature>
<evidence type="ECO:0000313" key="2">
    <source>
        <dbReference type="EMBL" id="CUS10604.1"/>
    </source>
</evidence>
<feature type="region of interest" description="Disordered" evidence="1">
    <location>
        <begin position="498"/>
        <end position="536"/>
    </location>
</feature>
<proteinExistence type="predicted"/>
<dbReference type="Proteomes" id="UP001412239">
    <property type="component" value="Unassembled WGS sequence"/>
</dbReference>
<feature type="region of interest" description="Disordered" evidence="1">
    <location>
        <begin position="662"/>
        <end position="743"/>
    </location>
</feature>
<dbReference type="SUPFAM" id="SSF50969">
    <property type="entry name" value="YVTN repeat-like/Quinoprotein amine dehydrogenase"/>
    <property type="match status" value="1"/>
</dbReference>
<feature type="compositionally biased region" description="Polar residues" evidence="1">
    <location>
        <begin position="714"/>
        <end position="738"/>
    </location>
</feature>
<accession>A0A292PU04</accession>
<feature type="compositionally biased region" description="Polar residues" evidence="1">
    <location>
        <begin position="502"/>
        <end position="536"/>
    </location>
</feature>
<dbReference type="AlphaFoldDB" id="A0A292PU04"/>
<evidence type="ECO:0000256" key="1">
    <source>
        <dbReference type="SAM" id="MobiDB-lite"/>
    </source>
</evidence>
<keyword evidence="3" id="KW-1185">Reference proteome</keyword>
<dbReference type="EMBL" id="LN891043">
    <property type="protein sequence ID" value="CUS10604.1"/>
    <property type="molecule type" value="Genomic_DNA"/>
</dbReference>
<sequence>MSGTMFLAIAVPPASEGDGPIEMYASDDEFNSNVLREDGAGSDSAQLDLFAAAKKMLWMHPGINGVVRNALSRMKKAFAYNSVFFLKVILDLQATYHSLPQPPSFPDDVYLDIDLVLRIAEVLAGRMVRKDKDGVSPSRELQLRTLVSALSLLYQLRIGKLDNSAYAKLLKDISERDYDNRARYTEDSGEWVSNGDVEFLVRYACDLIRCMPSELPKFTEMNSQAIHFLFAAGYINQLEGATTPTALDKIWARITAPPSGWHKDVRHLYEGTAGAISLHHQAQYGSDIGRASQYASILATEIAKSIVDKIELGLRAFVPSGGSVSDDGRSIVRDETGDLPSLETRLLVSGLLDLTGQLVMAFPECDEIVEGAKSLALKLILTSDKKEFRNKAFEIIISATAGCSEEEYYNIMRNLDLDIENISQAGILPPTGEDESLRVEELKREKRDAMDRCERRSILYKGAVESMQRRLQGMRAAYSPIRISQTINEVLHLAPWDEGPRSTASTSMPGSQHSQVPTLSSQAPTCDTNVSRTSTPTCESALSPLVTLFSPTDSTPCKAFSSPTESTCHTLLSPAPGDDSPIESPVLPALASPNMTPTSNTAYPAPTTPHEAITPNLDTTLRFNGLDQLFADAMFEEPELYDGDLPSGSNVGKVDFELPIQSFEVEDDRSTLPLPEEGEEEGALETSDSEKSQPMNSQRISVYSQAMVEPPLRSPTSTYPEPSLSRTPSGQTQTGSLKRQSRASRFFSRRPGLFASRDSRRFHSLQLNKPLPCIDRETILAEDAPEPVLPGQPAQPVRSQSALEMRSDKMDDFGMERASPLSQYPSKFGLPVLHPIHCGVEPVPAEANSLIEYESQPVESVFKVQCKDSCFSTFISSDAKYAVYMSPQSFQVFSTPSPGENVSTKPKFHYRLGSAEGIRKGKVPWTYKAGAASGKYIVAITKEKVQVHEIEDCKVIFTESTTGWENACVAIGGDKIVVGMSKKIRDETQGLIRIYKMNAPTYQGLRCERIRDLHLPLDIRATPDAPHIISLTQDGNHLTCATSKCGYFFSWDISRVRAKDPHLIASGALNVTEGPGAETLSNAILFPDKRHIFCSTFPASTVEAEWCGSFTEPTSISSTTPSHRPIRQVGLRVTHSTVAPLGNAAAFLTKSGLIWIIPVTHVEGDNNLTTFSTLHSKERMQGQQTPESAGRIAFTPEGDRLVAVDRKGKMLTLSFGRKCASTQFVPIKSEVGGFY</sequence>
<gene>
    <name evidence="2" type="ORF">GSTUAT00005358001</name>
</gene>
<dbReference type="InterPro" id="IPR011044">
    <property type="entry name" value="Quino_amine_DH_bsu"/>
</dbReference>
<reference evidence="2" key="1">
    <citation type="submission" date="2015-10" db="EMBL/GenBank/DDBJ databases">
        <authorList>
            <person name="Regsiter A."/>
            <person name="william w."/>
        </authorList>
    </citation>
    <scope>NUCLEOTIDE SEQUENCE</scope>
    <source>
        <strain evidence="2">Montdore</strain>
    </source>
</reference>
<organism evidence="2 3">
    <name type="scientific">Tuber aestivum</name>
    <name type="common">summer truffle</name>
    <dbReference type="NCBI Taxonomy" id="59557"/>
    <lineage>
        <taxon>Eukaryota</taxon>
        <taxon>Fungi</taxon>
        <taxon>Dikarya</taxon>
        <taxon>Ascomycota</taxon>
        <taxon>Pezizomycotina</taxon>
        <taxon>Pezizomycetes</taxon>
        <taxon>Pezizales</taxon>
        <taxon>Tuberaceae</taxon>
        <taxon>Tuber</taxon>
    </lineage>
</organism>
<protein>
    <submittedName>
        <fullName evidence="2">Uncharacterized protein</fullName>
    </submittedName>
</protein>
<name>A0A292PU04_9PEZI</name>
<evidence type="ECO:0000313" key="3">
    <source>
        <dbReference type="Proteomes" id="UP001412239"/>
    </source>
</evidence>